<reference evidence="2 3" key="1">
    <citation type="submission" date="2018-06" db="EMBL/GenBank/DDBJ databases">
        <title>Genomic Encyclopedia of Type Strains, Phase IV (KMG-IV): sequencing the most valuable type-strain genomes for metagenomic binning, comparative biology and taxonomic classification.</title>
        <authorList>
            <person name="Goeker M."/>
        </authorList>
    </citation>
    <scope>NUCLEOTIDE SEQUENCE [LARGE SCALE GENOMIC DNA]</scope>
    <source>
        <strain evidence="2 3">DSM 25532</strain>
    </source>
</reference>
<evidence type="ECO:0000313" key="2">
    <source>
        <dbReference type="EMBL" id="RBP36933.1"/>
    </source>
</evidence>
<evidence type="ECO:0000256" key="1">
    <source>
        <dbReference type="SAM" id="Phobius"/>
    </source>
</evidence>
<keyword evidence="1" id="KW-0812">Transmembrane</keyword>
<dbReference type="RefSeq" id="WP_113961710.1">
    <property type="nucleotide sequence ID" value="NZ_QNRR01000015.1"/>
</dbReference>
<keyword evidence="1" id="KW-0472">Membrane</keyword>
<proteinExistence type="predicted"/>
<gene>
    <name evidence="2" type="ORF">DES53_11574</name>
</gene>
<evidence type="ECO:0000313" key="3">
    <source>
        <dbReference type="Proteomes" id="UP000253426"/>
    </source>
</evidence>
<dbReference type="EMBL" id="QNRR01000015">
    <property type="protein sequence ID" value="RBP36933.1"/>
    <property type="molecule type" value="Genomic_DNA"/>
</dbReference>
<dbReference type="AlphaFoldDB" id="A0A366H4J8"/>
<accession>A0A366H4J8</accession>
<protein>
    <submittedName>
        <fullName evidence="2">Uncharacterized protein</fullName>
    </submittedName>
</protein>
<name>A0A366H4J8_9BACT</name>
<feature type="transmembrane region" description="Helical" evidence="1">
    <location>
        <begin position="7"/>
        <end position="28"/>
    </location>
</feature>
<keyword evidence="1" id="KW-1133">Transmembrane helix</keyword>
<dbReference type="Proteomes" id="UP000253426">
    <property type="component" value="Unassembled WGS sequence"/>
</dbReference>
<comment type="caution">
    <text evidence="2">The sequence shown here is derived from an EMBL/GenBank/DDBJ whole genome shotgun (WGS) entry which is preliminary data.</text>
</comment>
<sequence>MSRRTKLIILGIFLVLLSIPGIYLFLTWEVEKPLRFRLVGKELESIIGTAESGDFVRIEVINTTATGVEMTAAGVEDGDAPPGTTFAGIIHHMDARPLPGSSASESMLSAHGHFIFFMKLEKTDNPVNQQNLRIAYGYLTRSKRRALALHDAIEPYLPKFLEGRIPLPVESYEQTLLEPAP</sequence>
<keyword evidence="3" id="KW-1185">Reference proteome</keyword>
<organism evidence="2 3">
    <name type="scientific">Roseimicrobium gellanilyticum</name>
    <dbReference type="NCBI Taxonomy" id="748857"/>
    <lineage>
        <taxon>Bacteria</taxon>
        <taxon>Pseudomonadati</taxon>
        <taxon>Verrucomicrobiota</taxon>
        <taxon>Verrucomicrobiia</taxon>
        <taxon>Verrucomicrobiales</taxon>
        <taxon>Verrucomicrobiaceae</taxon>
        <taxon>Roseimicrobium</taxon>
    </lineage>
</organism>